<dbReference type="Proteomes" id="UP000655420">
    <property type="component" value="Unassembled WGS sequence"/>
</dbReference>
<keyword evidence="2" id="KW-1185">Reference proteome</keyword>
<dbReference type="InterPro" id="IPR014581">
    <property type="entry name" value="UCP033303"/>
</dbReference>
<sequence length="212" mass="23067">MTPWTIHGVEFGNCNCCYACPCQFNSLPNEGFCEASVGYAIDKGHHGEVSLDGVRMAAQYKWPGPVHEGNGTMQLFVDRSASAAQRKAALAIMSGEDTEEAATMWWIFSAMSPNKLEPQFCDIEIDVDIPARRGLVRVSGAFEARGEPILNPVTGAEHRVRINLPNGFEYTFAEIGSGSTRSQGALPINLDATYGQFCELHLSHKGVIRDAA</sequence>
<gene>
    <name evidence="1" type="ORF">H0I76_14670</name>
</gene>
<dbReference type="EMBL" id="JAEHHL010000009">
    <property type="protein sequence ID" value="MBK0400442.1"/>
    <property type="molecule type" value="Genomic_DNA"/>
</dbReference>
<dbReference type="RefSeq" id="WP_200611271.1">
    <property type="nucleotide sequence ID" value="NZ_JAEHHL010000009.1"/>
</dbReference>
<reference evidence="1" key="1">
    <citation type="submission" date="2020-12" db="EMBL/GenBank/DDBJ databases">
        <title>Bacterial taxonomy.</title>
        <authorList>
            <person name="Pan X."/>
        </authorList>
    </citation>
    <scope>NUCLEOTIDE SEQUENCE</scope>
    <source>
        <strain evidence="1">M0105</strain>
    </source>
</reference>
<name>A0A8J7SE38_9RHOB</name>
<dbReference type="Pfam" id="PF07040">
    <property type="entry name" value="DUF1326"/>
    <property type="match status" value="1"/>
</dbReference>
<evidence type="ECO:0000313" key="2">
    <source>
        <dbReference type="Proteomes" id="UP000655420"/>
    </source>
</evidence>
<protein>
    <submittedName>
        <fullName evidence="1">DUF1326 domain-containing protein</fullName>
    </submittedName>
</protein>
<proteinExistence type="predicted"/>
<accession>A0A8J7SE38</accession>
<dbReference type="AlphaFoldDB" id="A0A8J7SE38"/>
<evidence type="ECO:0000313" key="1">
    <source>
        <dbReference type="EMBL" id="MBK0400442.1"/>
    </source>
</evidence>
<dbReference type="InterPro" id="IPR009758">
    <property type="entry name" value="DUF1326"/>
</dbReference>
<dbReference type="PIRSF" id="PIRSF033303">
    <property type="entry name" value="UCP033303"/>
    <property type="match status" value="1"/>
</dbReference>
<comment type="caution">
    <text evidence="1">The sequence shown here is derived from an EMBL/GenBank/DDBJ whole genome shotgun (WGS) entry which is preliminary data.</text>
</comment>
<organism evidence="1 2">
    <name type="scientific">Thermohalobaculum xanthum</name>
    <dbReference type="NCBI Taxonomy" id="2753746"/>
    <lineage>
        <taxon>Bacteria</taxon>
        <taxon>Pseudomonadati</taxon>
        <taxon>Pseudomonadota</taxon>
        <taxon>Alphaproteobacteria</taxon>
        <taxon>Rhodobacterales</taxon>
        <taxon>Paracoccaceae</taxon>
        <taxon>Thermohalobaculum</taxon>
    </lineage>
</organism>